<proteinExistence type="predicted"/>
<sequence>MKPFKTLDEQLAILEARGLVFSDKENAKKKLSFYGYYEIINGYKDFLLEKKQKITDHQEECFIENSTFDHIFSLFMMDKTITSSVIDATCDVEMYVRAAISYVVSKNIGEQQIDYLNRRHYQSGKKNKNGQGYKVDQLITKFKKIIYDDIEPMKHYRGYHGNVPPWIMLKGTTFGNLANFYKLQKSENKKEVIAMILGIPKEIVDEGITNMFTDIIFLCHSYRNRAAHGGRMYNYRSAKAVIRYSENFHPRANITQAEYRKGKGISCLGTLFHALTWMDNKVALARLQAGVSVALDQHLKVYPEDYDLVLSESNIKPKFLQLSR</sequence>
<reference evidence="1 2" key="1">
    <citation type="submission" date="2019-02" db="EMBL/GenBank/DDBJ databases">
        <title>Bacteria dissemination in different level of health care in South Africa: the effectiveness of infections prevention and control.</title>
        <authorList>
            <person name="Shobo C."/>
            <person name="Amoako D.G."/>
            <person name="Allam M."/>
            <person name="Ismail A."/>
            <person name="Bester L.A."/>
            <person name="Essack S.Y."/>
        </authorList>
    </citation>
    <scope>NUCLEOTIDE SEQUENCE [LARGE SCALE GENOMIC DNA]</scope>
    <source>
        <strain evidence="1 2">2SIL2</strain>
    </source>
</reference>
<organism evidence="1 2">
    <name type="scientific">Enterococcus faecalis</name>
    <name type="common">Streptococcus faecalis</name>
    <dbReference type="NCBI Taxonomy" id="1351"/>
    <lineage>
        <taxon>Bacteria</taxon>
        <taxon>Bacillati</taxon>
        <taxon>Bacillota</taxon>
        <taxon>Bacilli</taxon>
        <taxon>Lactobacillales</taxon>
        <taxon>Enterococcaceae</taxon>
        <taxon>Enterococcus</taxon>
    </lineage>
</organism>
<protein>
    <submittedName>
        <fullName evidence="1">Abi family protein</fullName>
    </submittedName>
</protein>
<dbReference type="Pfam" id="PF07751">
    <property type="entry name" value="Abi_2"/>
    <property type="match status" value="1"/>
</dbReference>
<accession>A0A4U3KKU5</accession>
<dbReference type="Proteomes" id="UP000305511">
    <property type="component" value="Unassembled WGS sequence"/>
</dbReference>
<name>A0A4U3KKU5_ENTFL</name>
<dbReference type="InterPro" id="IPR011664">
    <property type="entry name" value="Abi_system_AbiD/AbiF-like"/>
</dbReference>
<evidence type="ECO:0000313" key="2">
    <source>
        <dbReference type="Proteomes" id="UP000305511"/>
    </source>
</evidence>
<dbReference type="RefSeq" id="WP_002373733.1">
    <property type="nucleotide sequence ID" value="NZ_CP120227.1"/>
</dbReference>
<evidence type="ECO:0000313" key="1">
    <source>
        <dbReference type="EMBL" id="TKK62461.1"/>
    </source>
</evidence>
<comment type="caution">
    <text evidence="1">The sequence shown here is derived from an EMBL/GenBank/DDBJ whole genome shotgun (WGS) entry which is preliminary data.</text>
</comment>
<dbReference type="EMBL" id="SIYF01000624">
    <property type="protein sequence ID" value="TKK62461.1"/>
    <property type="molecule type" value="Genomic_DNA"/>
</dbReference>
<dbReference type="AlphaFoldDB" id="A0A4U3KKU5"/>
<gene>
    <name evidence="1" type="ORF">EY666_18280</name>
</gene>